<protein>
    <submittedName>
        <fullName evidence="1">Uncharacterized protein</fullName>
    </submittedName>
</protein>
<sequence>MRPQKEQGSSEKRFPVPFIWQRKIFVWQRKNPERSSAAGSDKRKAVFLKDVPKKGYGILTGCAGDIPQNRQICKDDMAIPLASKSICVMWSGKCFSKNLSAATKLNQLNARGQLLEGGVYGKRADGAREDFLNE</sequence>
<comment type="caution">
    <text evidence="1">The sequence shown here is derived from an EMBL/GenBank/DDBJ whole genome shotgun (WGS) entry which is preliminary data.</text>
</comment>
<name>A0ABS6F6W3_9FIRM</name>
<dbReference type="RefSeq" id="WP_216558878.1">
    <property type="nucleotide sequence ID" value="NZ_JAHLQN010000001.1"/>
</dbReference>
<dbReference type="EMBL" id="JAHLQN010000001">
    <property type="protein sequence ID" value="MBU5626029.1"/>
    <property type="molecule type" value="Genomic_DNA"/>
</dbReference>
<dbReference type="Proteomes" id="UP000787672">
    <property type="component" value="Unassembled WGS sequence"/>
</dbReference>
<keyword evidence="2" id="KW-1185">Reference proteome</keyword>
<evidence type="ECO:0000313" key="1">
    <source>
        <dbReference type="EMBL" id="MBU5626029.1"/>
    </source>
</evidence>
<proteinExistence type="predicted"/>
<reference evidence="1 2" key="1">
    <citation type="submission" date="2021-06" db="EMBL/GenBank/DDBJ databases">
        <authorList>
            <person name="Sun Q."/>
            <person name="Li D."/>
        </authorList>
    </citation>
    <scope>NUCLEOTIDE SEQUENCE [LARGE SCALE GENOMIC DNA]</scope>
    <source>
        <strain evidence="1 2">MSJ-2</strain>
    </source>
</reference>
<evidence type="ECO:0000313" key="2">
    <source>
        <dbReference type="Proteomes" id="UP000787672"/>
    </source>
</evidence>
<organism evidence="1 2">
    <name type="scientific">Dysosmobacter acutus</name>
    <dbReference type="NCBI Taxonomy" id="2841504"/>
    <lineage>
        <taxon>Bacteria</taxon>
        <taxon>Bacillati</taxon>
        <taxon>Bacillota</taxon>
        <taxon>Clostridia</taxon>
        <taxon>Eubacteriales</taxon>
        <taxon>Oscillospiraceae</taxon>
        <taxon>Dysosmobacter</taxon>
    </lineage>
</organism>
<gene>
    <name evidence="1" type="ORF">KQI82_03630</name>
</gene>
<accession>A0ABS6F6W3</accession>